<dbReference type="AlphaFoldDB" id="A0A7W8DI64"/>
<dbReference type="InterPro" id="IPR010869">
    <property type="entry name" value="DUF1501"/>
</dbReference>
<proteinExistence type="predicted"/>
<keyword evidence="2" id="KW-1185">Reference proteome</keyword>
<name>A0A7W8DI64_9BACT</name>
<organism evidence="1 2">
    <name type="scientific">Prosthecobacter vanneervenii</name>
    <dbReference type="NCBI Taxonomy" id="48466"/>
    <lineage>
        <taxon>Bacteria</taxon>
        <taxon>Pseudomonadati</taxon>
        <taxon>Verrucomicrobiota</taxon>
        <taxon>Verrucomicrobiia</taxon>
        <taxon>Verrucomicrobiales</taxon>
        <taxon>Verrucomicrobiaceae</taxon>
        <taxon>Prosthecobacter</taxon>
    </lineage>
</organism>
<gene>
    <name evidence="1" type="ORF">HNQ65_000353</name>
</gene>
<dbReference type="Pfam" id="PF07394">
    <property type="entry name" value="DUF1501"/>
    <property type="match status" value="1"/>
</dbReference>
<accession>A0A7W8DI64</accession>
<reference evidence="1 2" key="1">
    <citation type="submission" date="2020-08" db="EMBL/GenBank/DDBJ databases">
        <title>Genomic Encyclopedia of Type Strains, Phase IV (KMG-IV): sequencing the most valuable type-strain genomes for metagenomic binning, comparative biology and taxonomic classification.</title>
        <authorList>
            <person name="Goeker M."/>
        </authorList>
    </citation>
    <scope>NUCLEOTIDE SEQUENCE [LARGE SCALE GENOMIC DNA]</scope>
    <source>
        <strain evidence="1 2">DSM 12252</strain>
    </source>
</reference>
<dbReference type="SUPFAM" id="SSF53649">
    <property type="entry name" value="Alkaline phosphatase-like"/>
    <property type="match status" value="1"/>
</dbReference>
<dbReference type="PANTHER" id="PTHR43737">
    <property type="entry name" value="BLL7424 PROTEIN"/>
    <property type="match status" value="1"/>
</dbReference>
<sequence length="429" mass="46407">MKLQNQLDHLSRRTFCERWASAALGVTVLHGFGRGSLFAEESKAATPSGPGFGKAKNVIFLQMVGGMSHIDTLDPKDGPTQGPKAPIKTKADFQLGGTMENLAKHADKISIIRSMTSKTGVHAAGQYIIRTGYEERGTIKHPNIGAWAQHFLGASHKTLPSSVCVNRQPQNGNGFFPSSFAPLPILDPDAGLQYAKSEASADAMTKRLALLEQLDSGFRERFKTSEVKSYTQFYEKTISIMSSTDLEAFKLSEEPAALKEKYGKGKFGQGCLLARRLVEKGIRYVEVAKGGWDMHNNIDDGLDEHGAELDQALSALLDDLKERGLLESTLVVLCSEFGRTPKINGNAGRDHHPKVFSTLLAGGGVKGGFIYGSSDKEGMAVADKQASPQDFLSTIGWSLGLPIDEIVMSPSNRPFTVGDKGKAIMEVFA</sequence>
<dbReference type="EMBL" id="JACHIG010000001">
    <property type="protein sequence ID" value="MBB5030799.1"/>
    <property type="molecule type" value="Genomic_DNA"/>
</dbReference>
<evidence type="ECO:0000313" key="2">
    <source>
        <dbReference type="Proteomes" id="UP000590740"/>
    </source>
</evidence>
<comment type="caution">
    <text evidence="1">The sequence shown here is derived from an EMBL/GenBank/DDBJ whole genome shotgun (WGS) entry which is preliminary data.</text>
</comment>
<dbReference type="Gene3D" id="3.40.720.10">
    <property type="entry name" value="Alkaline Phosphatase, subunit A"/>
    <property type="match status" value="1"/>
</dbReference>
<evidence type="ECO:0000313" key="1">
    <source>
        <dbReference type="EMBL" id="MBB5030799.1"/>
    </source>
</evidence>
<dbReference type="InterPro" id="IPR017850">
    <property type="entry name" value="Alkaline_phosphatase_core_sf"/>
</dbReference>
<dbReference type="RefSeq" id="WP_184337751.1">
    <property type="nucleotide sequence ID" value="NZ_JACHIG010000001.1"/>
</dbReference>
<dbReference type="PANTHER" id="PTHR43737:SF1">
    <property type="entry name" value="DUF1501 DOMAIN-CONTAINING PROTEIN"/>
    <property type="match status" value="1"/>
</dbReference>
<dbReference type="Proteomes" id="UP000590740">
    <property type="component" value="Unassembled WGS sequence"/>
</dbReference>
<protein>
    <submittedName>
        <fullName evidence="1">Uncharacterized protein (DUF1501 family)</fullName>
    </submittedName>
</protein>